<protein>
    <submittedName>
        <fullName evidence="1">Phosphodiester glycosidase family protein</fullName>
    </submittedName>
</protein>
<sequence length="246" mass="27254">MQIDQLIGEVDNQGKGEGKYYQGEGKYDSPFFQSKLFSEVTDRYKKLYGNAVFSVINCAFFEQFKSSSQLSFPVKLNGKVITGGNSPYGPIRQPKDPRYANIRLKALVWDDQKAYIFNYNPATGASLNSKSVQNAIVTYQYTDHPAKIIGKNPANKYHVVGTLNKDGIPGDELLLIVTVNQATLDEAANLLRKSGVKGDIITIDGGGSTYLYNSQRGNLILPKSGNQGNNPTYRNLPHYLGFRLKP</sequence>
<reference evidence="1" key="1">
    <citation type="submission" date="2020-09" db="EMBL/GenBank/DDBJ databases">
        <title>Iningainema tapete sp. nov. (Scytonemataceae, Cyanobacteria) from greenhouses in central Florida (USA) produces two types of nodularin with biosynthetic potential for microcystin-LR and anabaenopeptins.</title>
        <authorList>
            <person name="Berthold D.E."/>
            <person name="Lefler F.W."/>
            <person name="Huang I.-S."/>
            <person name="Abdulla H."/>
            <person name="Zimba P.V."/>
            <person name="Laughinghouse H.D. IV."/>
        </authorList>
    </citation>
    <scope>NUCLEOTIDE SEQUENCE</scope>
    <source>
        <strain evidence="1">BLCCT55</strain>
    </source>
</reference>
<dbReference type="RefSeq" id="WP_190825342.1">
    <property type="nucleotide sequence ID" value="NZ_CAWPPI010000013.1"/>
</dbReference>
<dbReference type="EMBL" id="JACXAE010000013">
    <property type="protein sequence ID" value="MBD2771046.1"/>
    <property type="molecule type" value="Genomic_DNA"/>
</dbReference>
<evidence type="ECO:0000313" key="1">
    <source>
        <dbReference type="EMBL" id="MBD2771046.1"/>
    </source>
</evidence>
<keyword evidence="1" id="KW-0378">Hydrolase</keyword>
<proteinExistence type="predicted"/>
<keyword evidence="1" id="KW-0326">Glycosidase</keyword>
<keyword evidence="2" id="KW-1185">Reference proteome</keyword>
<comment type="caution">
    <text evidence="1">The sequence shown here is derived from an EMBL/GenBank/DDBJ whole genome shotgun (WGS) entry which is preliminary data.</text>
</comment>
<evidence type="ECO:0000313" key="2">
    <source>
        <dbReference type="Proteomes" id="UP000629098"/>
    </source>
</evidence>
<gene>
    <name evidence="1" type="ORF">ICL16_02630</name>
</gene>
<accession>A0A8J7C5N9</accession>
<name>A0A8J7C5N9_9CYAN</name>
<dbReference type="AlphaFoldDB" id="A0A8J7C5N9"/>
<dbReference type="Proteomes" id="UP000629098">
    <property type="component" value="Unassembled WGS sequence"/>
</dbReference>
<dbReference type="GO" id="GO:0016798">
    <property type="term" value="F:hydrolase activity, acting on glycosyl bonds"/>
    <property type="evidence" value="ECO:0007669"/>
    <property type="project" value="UniProtKB-KW"/>
</dbReference>
<organism evidence="1 2">
    <name type="scientific">Iningainema tapete BLCC-T55</name>
    <dbReference type="NCBI Taxonomy" id="2748662"/>
    <lineage>
        <taxon>Bacteria</taxon>
        <taxon>Bacillati</taxon>
        <taxon>Cyanobacteriota</taxon>
        <taxon>Cyanophyceae</taxon>
        <taxon>Nostocales</taxon>
        <taxon>Scytonemataceae</taxon>
        <taxon>Iningainema tapete</taxon>
    </lineage>
</organism>